<dbReference type="Proteomes" id="UP001164743">
    <property type="component" value="Chromosome 4A"/>
</dbReference>
<name>A0ABY7CI50_9BASI</name>
<protein>
    <submittedName>
        <fullName evidence="1">Uncharacterized protein</fullName>
    </submittedName>
</protein>
<keyword evidence="2" id="KW-1185">Reference proteome</keyword>
<evidence type="ECO:0000313" key="1">
    <source>
        <dbReference type="EMBL" id="WAQ84028.1"/>
    </source>
</evidence>
<gene>
    <name evidence="1" type="ORF">PtA15_4A479</name>
</gene>
<evidence type="ECO:0000313" key="2">
    <source>
        <dbReference type="Proteomes" id="UP001164743"/>
    </source>
</evidence>
<sequence>MAAAQLGGLPARADQSPLRSLATTLLTQPRLTGDCPLGPTLHPASSVLHGRTLPKVLRARMVTIASFLLRMFHANKYLGTLDGSRDPSS</sequence>
<dbReference type="GeneID" id="77809261"/>
<reference evidence="1" key="1">
    <citation type="submission" date="2022-10" db="EMBL/GenBank/DDBJ databases">
        <title>Puccinia triticina Genome sequencing and assembly.</title>
        <authorList>
            <person name="Li C."/>
        </authorList>
    </citation>
    <scope>NUCLEOTIDE SEQUENCE</scope>
    <source>
        <strain evidence="1">Pt15</strain>
    </source>
</reference>
<dbReference type="EMBL" id="CP110424">
    <property type="protein sequence ID" value="WAQ84028.1"/>
    <property type="molecule type" value="Genomic_DNA"/>
</dbReference>
<dbReference type="RefSeq" id="XP_053019583.1">
    <property type="nucleotide sequence ID" value="XM_053168366.1"/>
</dbReference>
<organism evidence="1 2">
    <name type="scientific">Puccinia triticina</name>
    <dbReference type="NCBI Taxonomy" id="208348"/>
    <lineage>
        <taxon>Eukaryota</taxon>
        <taxon>Fungi</taxon>
        <taxon>Dikarya</taxon>
        <taxon>Basidiomycota</taxon>
        <taxon>Pucciniomycotina</taxon>
        <taxon>Pucciniomycetes</taxon>
        <taxon>Pucciniales</taxon>
        <taxon>Pucciniaceae</taxon>
        <taxon>Puccinia</taxon>
    </lineage>
</organism>
<accession>A0ABY7CI50</accession>
<proteinExistence type="predicted"/>